<dbReference type="Proteomes" id="UP000726105">
    <property type="component" value="Unassembled WGS sequence"/>
</dbReference>
<organism evidence="2 3">
    <name type="scientific">Candidatus Phosphoribacter hodrii</name>
    <dbReference type="NCBI Taxonomy" id="2953743"/>
    <lineage>
        <taxon>Bacteria</taxon>
        <taxon>Bacillati</taxon>
        <taxon>Actinomycetota</taxon>
        <taxon>Actinomycetes</taxon>
        <taxon>Micrococcales</taxon>
        <taxon>Dermatophilaceae</taxon>
        <taxon>Candidatus Phosphoribacter</taxon>
    </lineage>
</organism>
<dbReference type="AlphaFoldDB" id="A0A935IL92"/>
<reference evidence="2 3" key="1">
    <citation type="submission" date="2020-10" db="EMBL/GenBank/DDBJ databases">
        <title>Connecting structure to function with the recovery of over 1000 high-quality activated sludge metagenome-assembled genomes encoding full-length rRNA genes using long-read sequencing.</title>
        <authorList>
            <person name="Singleton C.M."/>
            <person name="Petriglieri F."/>
            <person name="Kristensen J.M."/>
            <person name="Kirkegaard R.H."/>
            <person name="Michaelsen T.Y."/>
            <person name="Andersen M.H."/>
            <person name="Karst S.M."/>
            <person name="Dueholm M.S."/>
            <person name="Nielsen P.H."/>
            <person name="Albertsen M."/>
        </authorList>
    </citation>
    <scope>NUCLEOTIDE SEQUENCE [LARGE SCALE GENOMIC DNA]</scope>
    <source>
        <strain evidence="2">Ega_18-Q3-R5-49_MAXAC.001</strain>
    </source>
</reference>
<evidence type="ECO:0000259" key="1">
    <source>
        <dbReference type="Pfam" id="PF13302"/>
    </source>
</evidence>
<dbReference type="SUPFAM" id="SSF55729">
    <property type="entry name" value="Acyl-CoA N-acyltransferases (Nat)"/>
    <property type="match status" value="1"/>
</dbReference>
<protein>
    <submittedName>
        <fullName evidence="2">GNAT family N-acetyltransferase</fullName>
    </submittedName>
</protein>
<accession>A0A935IL92</accession>
<sequence length="289" mass="31324">MSDLLDDAVGALRGWLLWWWPTSAHGDVPAPEEFRLRDGTRVWIRPILPSDRELHAVNYERLSADSKFHRFLTPMTHLSEEMLTRLVDDVDGVDHVAYYVFGDSDDPEVSMLPIAIGRIKRDPERPDTADVAVTVMDPWHGRGVATALLPVLVARRPEGVTGIVTAVATDNPASIAMLKRLGPTEVIPMGGGALEVRIDLSGSPRVPVPPAVPQSVPAAVADAPAALDELLPTPAAALAPAALAFFGLTAVVPWRVALRTQDATMPWWRPAVGVITPNRHPDDTERANP</sequence>
<dbReference type="EMBL" id="JADJIB010000005">
    <property type="protein sequence ID" value="MBK7274184.1"/>
    <property type="molecule type" value="Genomic_DNA"/>
</dbReference>
<dbReference type="GO" id="GO:0016747">
    <property type="term" value="F:acyltransferase activity, transferring groups other than amino-acyl groups"/>
    <property type="evidence" value="ECO:0007669"/>
    <property type="project" value="InterPro"/>
</dbReference>
<dbReference type="Pfam" id="PF13302">
    <property type="entry name" value="Acetyltransf_3"/>
    <property type="match status" value="1"/>
</dbReference>
<proteinExistence type="predicted"/>
<dbReference type="Gene3D" id="3.40.630.30">
    <property type="match status" value="1"/>
</dbReference>
<name>A0A935IL92_9MICO</name>
<gene>
    <name evidence="2" type="ORF">IPI13_13800</name>
</gene>
<evidence type="ECO:0000313" key="3">
    <source>
        <dbReference type="Proteomes" id="UP000726105"/>
    </source>
</evidence>
<dbReference type="InterPro" id="IPR000182">
    <property type="entry name" value="GNAT_dom"/>
</dbReference>
<feature type="domain" description="N-acetyltransferase" evidence="1">
    <location>
        <begin position="41"/>
        <end position="182"/>
    </location>
</feature>
<evidence type="ECO:0000313" key="2">
    <source>
        <dbReference type="EMBL" id="MBK7274184.1"/>
    </source>
</evidence>
<dbReference type="InterPro" id="IPR016181">
    <property type="entry name" value="Acyl_CoA_acyltransferase"/>
</dbReference>
<comment type="caution">
    <text evidence="2">The sequence shown here is derived from an EMBL/GenBank/DDBJ whole genome shotgun (WGS) entry which is preliminary data.</text>
</comment>